<accession>A0A2R3IVZ5</accession>
<dbReference type="EMBL" id="CP027169">
    <property type="protein sequence ID" value="AVK06099.1"/>
    <property type="molecule type" value="Genomic_DNA"/>
</dbReference>
<evidence type="ECO:0000256" key="1">
    <source>
        <dbReference type="SAM" id="MobiDB-lite"/>
    </source>
</evidence>
<reference evidence="2 3" key="1">
    <citation type="submission" date="2018-02" db="EMBL/GenBank/DDBJ databases">
        <title>FDA/CDC Antimicrobial Resistant Isolate Bank Genome Sequencing.</title>
        <authorList>
            <person name="Benahmed F.H."/>
            <person name="Lutgring J.D."/>
            <person name="Yoo B."/>
            <person name="Machado M."/>
            <person name="Brown A."/>
            <person name="McAllister G."/>
            <person name="Perry A."/>
            <person name="Halpin A.L."/>
            <person name="Vavikolanu K."/>
            <person name="Ott S."/>
            <person name="Zhao X."/>
            <person name="Tallon L.J."/>
            <person name="Sadzewicz L."/>
            <person name="Aluvathingal J."/>
            <person name="Nadendla S."/>
            <person name="Voskania-kordi A."/>
            <person name="Simonyan V."/>
            <person name="Patel J."/>
            <person name="Shawar R.M."/>
        </authorList>
    </citation>
    <scope>NUCLEOTIDE SEQUENCE [LARGE SCALE GENOMIC DNA]</scope>
    <source>
        <strain evidence="2 3">AR_0356</strain>
    </source>
</reference>
<evidence type="ECO:0000313" key="2">
    <source>
        <dbReference type="EMBL" id="AVK06099.1"/>
    </source>
</evidence>
<organism evidence="2 3">
    <name type="scientific">Pseudomonas paraeruginosa</name>
    <dbReference type="NCBI Taxonomy" id="2994495"/>
    <lineage>
        <taxon>Bacteria</taxon>
        <taxon>Pseudomonadati</taxon>
        <taxon>Pseudomonadota</taxon>
        <taxon>Gammaproteobacteria</taxon>
        <taxon>Pseudomonadales</taxon>
        <taxon>Pseudomonadaceae</taxon>
        <taxon>Pseudomonas</taxon>
    </lineage>
</organism>
<name>A0A2R3IVZ5_9PSED</name>
<gene>
    <name evidence="2" type="ORF">CSB93_2396</name>
</gene>
<dbReference type="Proteomes" id="UP000238390">
    <property type="component" value="Chromosome"/>
</dbReference>
<protein>
    <submittedName>
        <fullName evidence="2">Uncharacterized protein</fullName>
    </submittedName>
</protein>
<keyword evidence="3" id="KW-1185">Reference proteome</keyword>
<dbReference type="AlphaFoldDB" id="A0A2R3IVZ5"/>
<feature type="region of interest" description="Disordered" evidence="1">
    <location>
        <begin position="1"/>
        <end position="20"/>
    </location>
</feature>
<sequence>MAAAALPRGRGGERQARAPIEGNAIREPAFPEGSLEPFFIRRILALVCNLLVDNFGKSCVWIAVSLVFCGLEATVQLLA</sequence>
<proteinExistence type="predicted"/>
<evidence type="ECO:0000313" key="3">
    <source>
        <dbReference type="Proteomes" id="UP000238390"/>
    </source>
</evidence>